<dbReference type="OrthoDB" id="369216at2"/>
<gene>
    <name evidence="2" type="ORF">CUJ89_03880</name>
</gene>
<dbReference type="Proteomes" id="UP000253104">
    <property type="component" value="Chromosome mHSR5_A"/>
</dbReference>
<protein>
    <recommendedName>
        <fullName evidence="1">GSCFA domain-containing protein</fullName>
    </recommendedName>
</protein>
<dbReference type="EMBL" id="CP024902">
    <property type="protein sequence ID" value="AXF19737.1"/>
    <property type="molecule type" value="Genomic_DNA"/>
</dbReference>
<sequence>MKNPYSGKPDYAFWKRSVSSLGISEVDPVVSAPFLINLGDKIATAGSCFAQHISRTLTSEGYDYLVTESAPRSIAAVDDGYGVFPARFGNIYTVRQLLQLFLRAYGLFHPVDSVWWRADGRAVDPFRPRVQESGFAGREEVESDRIEHFKAVREMFERANVFVFTLGLTEGWVSDIDGAVFPIAPGVVANPDIGDSISFRNFTVREMEEDLTKFISLLRGVNPAIKIILTVSPVALVATYEARHVLVSTCYSKSALRVVAEDASRGHSNVAYFPSYEIITGAYARSSYFEDDLREVRPEGVTHVMRLFKRHYLAGTDAMDSGAETPAARPVDLRPDHTARRAEGGASTAEHMKQLQKIICDEEVLDQDFGS</sequence>
<feature type="domain" description="GSCFA" evidence="1">
    <location>
        <begin position="41"/>
        <end position="308"/>
    </location>
</feature>
<dbReference type="AlphaFoldDB" id="A0A2Z5MTE6"/>
<evidence type="ECO:0000313" key="2">
    <source>
        <dbReference type="EMBL" id="AXF19737.1"/>
    </source>
</evidence>
<dbReference type="RefSeq" id="WP_114176205.1">
    <property type="nucleotide sequence ID" value="NZ_CP024902.1"/>
</dbReference>
<dbReference type="Pfam" id="PF08885">
    <property type="entry name" value="GSCFA"/>
    <property type="match status" value="1"/>
</dbReference>
<reference evidence="2 3" key="1">
    <citation type="journal article" date="2018" name="ISME J.">
        <title>Involvement of Burkholderiaceae and sulfurous volatiles in disease-suppressive soils.</title>
        <authorList>
            <person name="Carrion V.J."/>
            <person name="Cordovez V."/>
            <person name="Tyc O."/>
            <person name="Etalo D.W."/>
            <person name="de Bruijn I."/>
            <person name="de Jager V.C."/>
            <person name="Medema M.H."/>
            <person name="Eberl L."/>
            <person name="Raaijmakers J.M."/>
        </authorList>
    </citation>
    <scope>NUCLEOTIDE SEQUENCE [LARGE SCALE GENOMIC DNA]</scope>
    <source>
        <strain evidence="3">mHSR5</strain>
    </source>
</reference>
<organism evidence="2 3">
    <name type="scientific">Burkholderia pyrrocinia</name>
    <name type="common">Pseudomonas pyrrocinia</name>
    <dbReference type="NCBI Taxonomy" id="60550"/>
    <lineage>
        <taxon>Bacteria</taxon>
        <taxon>Pseudomonadati</taxon>
        <taxon>Pseudomonadota</taxon>
        <taxon>Betaproteobacteria</taxon>
        <taxon>Burkholderiales</taxon>
        <taxon>Burkholderiaceae</taxon>
        <taxon>Burkholderia</taxon>
        <taxon>Burkholderia cepacia complex</taxon>
    </lineage>
</organism>
<name>A0A2Z5MTE6_BURPY</name>
<dbReference type="InterPro" id="IPR014982">
    <property type="entry name" value="GSCFA"/>
</dbReference>
<proteinExistence type="predicted"/>
<evidence type="ECO:0000259" key="1">
    <source>
        <dbReference type="Pfam" id="PF08885"/>
    </source>
</evidence>
<accession>A0A2Z5MTE6</accession>
<evidence type="ECO:0000313" key="3">
    <source>
        <dbReference type="Proteomes" id="UP000253104"/>
    </source>
</evidence>